<dbReference type="VEuPathDB" id="FungiDB:I7I51_02329"/>
<dbReference type="OrthoDB" id="10611234at2759"/>
<dbReference type="AlphaFoldDB" id="A0A8A1M9E8"/>
<dbReference type="EMBL" id="CP069112">
    <property type="protein sequence ID" value="QSS62591.1"/>
    <property type="molecule type" value="Genomic_DNA"/>
</dbReference>
<reference evidence="1" key="1">
    <citation type="submission" date="2021-01" db="EMBL/GenBank/DDBJ databases">
        <title>Chromosome-level genome assembly of a human fungal pathogen reveals clustering of transcriptionally co-regulated genes.</title>
        <authorList>
            <person name="Voorhies M."/>
            <person name="Cohen S."/>
            <person name="Shea T.P."/>
            <person name="Petrus S."/>
            <person name="Munoz J.F."/>
            <person name="Poplawski S."/>
            <person name="Goldman W.E."/>
            <person name="Michael T."/>
            <person name="Cuomo C.A."/>
            <person name="Sil A."/>
            <person name="Beyhan S."/>
        </authorList>
    </citation>
    <scope>NUCLEOTIDE SEQUENCE</scope>
    <source>
        <strain evidence="1">WU24</strain>
    </source>
</reference>
<evidence type="ECO:0000313" key="1">
    <source>
        <dbReference type="EMBL" id="QSS62591.1"/>
    </source>
</evidence>
<organism evidence="1 2">
    <name type="scientific">Ajellomyces capsulatus</name>
    <name type="common">Darling's disease fungus</name>
    <name type="synonym">Histoplasma capsulatum</name>
    <dbReference type="NCBI Taxonomy" id="5037"/>
    <lineage>
        <taxon>Eukaryota</taxon>
        <taxon>Fungi</taxon>
        <taxon>Dikarya</taxon>
        <taxon>Ascomycota</taxon>
        <taxon>Pezizomycotina</taxon>
        <taxon>Eurotiomycetes</taxon>
        <taxon>Eurotiomycetidae</taxon>
        <taxon>Onygenales</taxon>
        <taxon>Ajellomycetaceae</taxon>
        <taxon>Histoplasma</taxon>
    </lineage>
</organism>
<dbReference type="Proteomes" id="UP000663671">
    <property type="component" value="Chromosome 7"/>
</dbReference>
<gene>
    <name evidence="1" type="ORF">I7I51_02329</name>
</gene>
<name>A0A8A1M9E8_AJECA</name>
<evidence type="ECO:0000313" key="2">
    <source>
        <dbReference type="Proteomes" id="UP000663671"/>
    </source>
</evidence>
<sequence>MPRVPAWAAPRASTNVSGHDCGAVLTELSLPDTFLQGTHLTNTIREHCVGLGSRTQFPMTKNESTVPIPWIGFDIGGGAVDGALDYRFYAATRAVKLQESMKAGVAKGFLLRRCSILRKFRSQL</sequence>
<protein>
    <submittedName>
        <fullName evidence="1">Uncharacterized protein</fullName>
    </submittedName>
</protein>
<accession>A0A8A1M9E8</accession>
<proteinExistence type="predicted"/>